<evidence type="ECO:0000313" key="2">
    <source>
        <dbReference type="Proteomes" id="UP000308600"/>
    </source>
</evidence>
<proteinExistence type="predicted"/>
<keyword evidence="2" id="KW-1185">Reference proteome</keyword>
<dbReference type="Proteomes" id="UP000308600">
    <property type="component" value="Unassembled WGS sequence"/>
</dbReference>
<feature type="non-terminal residue" evidence="1">
    <location>
        <position position="1"/>
    </location>
</feature>
<protein>
    <submittedName>
        <fullName evidence="1">Uncharacterized protein</fullName>
    </submittedName>
</protein>
<sequence length="706" mass="79137">GRVGAVIRQGRSFITSPNTSYIREPPLGGDRSVFLRSDFRYGDDDPLQWPQPLARPLLFLSTIPEISDDNHPLAIMSYDLSQSDFAEDQNGLLSGIGKIKNIQHARLSALSSDLLARVQNFMQSVPPAATAGLIEEYSDLLRRYLYRLEHVTTDFSNTQFTFRGLQRVYLYLYALLDWEEVFCPRLLSNKEGAGVAVSQVVGAFTTDPELGDSLYRMGIPVWLIRPYKDLVNAHVHDLTSLKPPSTELILTPSRYKAFSIFKGQNDGPLIYGAIMYQLHIHTRYPSPFGQDVAPTNVLAPPLLSSSRSPLSSPLSSPFSSPSTSTSSLSSRSSTPTGRAPSQKSQSSRHTPFSNRKPKNPQPGDKGRDKFAEPNTLTGYLPPALPIWAAALRNINQYNMSSFSAENDGVDLSYVFPEPVGFVTVQNTDRRRSMIDTWLRFRPALLYRLTNATSNATSMPARVWKNFLSIDFLESDPNKKSKDNTGTSGISKSAKTLAYAKDFYQSLLNEDGVVVLDSSHSSSPVVPWRGKPFDTLVESDFREIFWEINELNFRFEFMALDSRLSTDADKPFHQDDVNECFPASTGSLLVVDVAKANSGMASALLDQRGRALLAIRTLMQNWRGSPPPLITSTHPIAWNQVNNLDHLEVEIAKFYTQSFFNTFHRAPVIPRWLPHLPQTTLPSPFRHKMVYPRPNIYYDLRILDNAA</sequence>
<reference evidence="1 2" key="1">
    <citation type="journal article" date="2019" name="Nat. Ecol. Evol.">
        <title>Megaphylogeny resolves global patterns of mushroom evolution.</title>
        <authorList>
            <person name="Varga T."/>
            <person name="Krizsan K."/>
            <person name="Foldi C."/>
            <person name="Dima B."/>
            <person name="Sanchez-Garcia M."/>
            <person name="Sanchez-Ramirez S."/>
            <person name="Szollosi G.J."/>
            <person name="Szarkandi J.G."/>
            <person name="Papp V."/>
            <person name="Albert L."/>
            <person name="Andreopoulos W."/>
            <person name="Angelini C."/>
            <person name="Antonin V."/>
            <person name="Barry K.W."/>
            <person name="Bougher N.L."/>
            <person name="Buchanan P."/>
            <person name="Buyck B."/>
            <person name="Bense V."/>
            <person name="Catcheside P."/>
            <person name="Chovatia M."/>
            <person name="Cooper J."/>
            <person name="Damon W."/>
            <person name="Desjardin D."/>
            <person name="Finy P."/>
            <person name="Geml J."/>
            <person name="Haridas S."/>
            <person name="Hughes K."/>
            <person name="Justo A."/>
            <person name="Karasinski D."/>
            <person name="Kautmanova I."/>
            <person name="Kiss B."/>
            <person name="Kocsube S."/>
            <person name="Kotiranta H."/>
            <person name="LaButti K.M."/>
            <person name="Lechner B.E."/>
            <person name="Liimatainen K."/>
            <person name="Lipzen A."/>
            <person name="Lukacs Z."/>
            <person name="Mihaltcheva S."/>
            <person name="Morgado L.N."/>
            <person name="Niskanen T."/>
            <person name="Noordeloos M.E."/>
            <person name="Ohm R.A."/>
            <person name="Ortiz-Santana B."/>
            <person name="Ovrebo C."/>
            <person name="Racz N."/>
            <person name="Riley R."/>
            <person name="Savchenko A."/>
            <person name="Shiryaev A."/>
            <person name="Soop K."/>
            <person name="Spirin V."/>
            <person name="Szebenyi C."/>
            <person name="Tomsovsky M."/>
            <person name="Tulloss R.E."/>
            <person name="Uehling J."/>
            <person name="Grigoriev I.V."/>
            <person name="Vagvolgyi C."/>
            <person name="Papp T."/>
            <person name="Martin F.M."/>
            <person name="Miettinen O."/>
            <person name="Hibbett D.S."/>
            <person name="Nagy L.G."/>
        </authorList>
    </citation>
    <scope>NUCLEOTIDE SEQUENCE [LARGE SCALE GENOMIC DNA]</scope>
    <source>
        <strain evidence="1 2">NL-1719</strain>
    </source>
</reference>
<name>A0ACD3A5L5_9AGAR</name>
<gene>
    <name evidence="1" type="ORF">BDN72DRAFT_778742</name>
</gene>
<evidence type="ECO:0000313" key="1">
    <source>
        <dbReference type="EMBL" id="TFK60990.1"/>
    </source>
</evidence>
<dbReference type="EMBL" id="ML208707">
    <property type="protein sequence ID" value="TFK60990.1"/>
    <property type="molecule type" value="Genomic_DNA"/>
</dbReference>
<accession>A0ACD3A5L5</accession>
<organism evidence="1 2">
    <name type="scientific">Pluteus cervinus</name>
    <dbReference type="NCBI Taxonomy" id="181527"/>
    <lineage>
        <taxon>Eukaryota</taxon>
        <taxon>Fungi</taxon>
        <taxon>Dikarya</taxon>
        <taxon>Basidiomycota</taxon>
        <taxon>Agaricomycotina</taxon>
        <taxon>Agaricomycetes</taxon>
        <taxon>Agaricomycetidae</taxon>
        <taxon>Agaricales</taxon>
        <taxon>Pluteineae</taxon>
        <taxon>Pluteaceae</taxon>
        <taxon>Pluteus</taxon>
    </lineage>
</organism>